<dbReference type="PRINTS" id="PR00973">
    <property type="entry name" value="RIBOSOMALS17"/>
</dbReference>
<evidence type="ECO:0000256" key="7">
    <source>
        <dbReference type="SAM" id="MobiDB-lite"/>
    </source>
</evidence>
<dbReference type="NCBIfam" id="TIGR03635">
    <property type="entry name" value="uS17_bact"/>
    <property type="match status" value="1"/>
</dbReference>
<dbReference type="OrthoDB" id="9811714at2"/>
<dbReference type="Proteomes" id="UP000244069">
    <property type="component" value="Unassembled WGS sequence"/>
</dbReference>
<dbReference type="EMBL" id="QBKN01000009">
    <property type="protein sequence ID" value="PTX48328.1"/>
    <property type="molecule type" value="Genomic_DNA"/>
</dbReference>
<reference evidence="8 9" key="1">
    <citation type="submission" date="2018-04" db="EMBL/GenBank/DDBJ databases">
        <title>Genomic Encyclopedia of Archaeal and Bacterial Type Strains, Phase II (KMG-II): from individual species to whole genera.</title>
        <authorList>
            <person name="Goeker M."/>
        </authorList>
    </citation>
    <scope>NUCLEOTIDE SEQUENCE [LARGE SCALE GENOMIC DNA]</scope>
    <source>
        <strain evidence="8 9">DSM 29329</strain>
    </source>
</reference>
<evidence type="ECO:0000256" key="2">
    <source>
        <dbReference type="ARBA" id="ARBA00022730"/>
    </source>
</evidence>
<evidence type="ECO:0000256" key="1">
    <source>
        <dbReference type="ARBA" id="ARBA00010254"/>
    </source>
</evidence>
<dbReference type="InterPro" id="IPR012340">
    <property type="entry name" value="NA-bd_OB-fold"/>
</dbReference>
<dbReference type="GO" id="GO:0006412">
    <property type="term" value="P:translation"/>
    <property type="evidence" value="ECO:0007669"/>
    <property type="project" value="UniProtKB-UniRule"/>
</dbReference>
<dbReference type="HAMAP" id="MF_01345_B">
    <property type="entry name" value="Ribosomal_uS17_B"/>
    <property type="match status" value="1"/>
</dbReference>
<accession>A0A2T6AX00</accession>
<comment type="caution">
    <text evidence="8">The sequence shown here is derived from an EMBL/GenBank/DDBJ whole genome shotgun (WGS) entry which is preliminary data.</text>
</comment>
<dbReference type="PANTHER" id="PTHR10744:SF1">
    <property type="entry name" value="SMALL RIBOSOMAL SUBUNIT PROTEIN US17M"/>
    <property type="match status" value="1"/>
</dbReference>
<comment type="similarity">
    <text evidence="1 6">Belongs to the universal ribosomal protein uS17 family.</text>
</comment>
<feature type="region of interest" description="Disordered" evidence="7">
    <location>
        <begin position="90"/>
        <end position="118"/>
    </location>
</feature>
<protein>
    <recommendedName>
        <fullName evidence="6">Small ribosomal subunit protein uS17</fullName>
    </recommendedName>
</protein>
<proteinExistence type="inferred from homology"/>
<keyword evidence="4 6" id="KW-0689">Ribosomal protein</keyword>
<dbReference type="Pfam" id="PF00366">
    <property type="entry name" value="Ribosomal_S17"/>
    <property type="match status" value="1"/>
</dbReference>
<dbReference type="CDD" id="cd00364">
    <property type="entry name" value="Ribosomal_uS17"/>
    <property type="match status" value="1"/>
</dbReference>
<dbReference type="AlphaFoldDB" id="A0A2T6AX00"/>
<evidence type="ECO:0000313" key="9">
    <source>
        <dbReference type="Proteomes" id="UP000244069"/>
    </source>
</evidence>
<dbReference type="InterPro" id="IPR019984">
    <property type="entry name" value="Ribosomal_uS17_bact/chlr"/>
</dbReference>
<evidence type="ECO:0000256" key="6">
    <source>
        <dbReference type="HAMAP-Rule" id="MF_01345"/>
    </source>
</evidence>
<sequence length="118" mass="13670">MPKRILQGTVTSTANANTVTVSVERRMKHPVLQKTIKKSKKYRAHDEAGNVSVGDFVFIQECAPKSKTKRWEVMTQDMIEAFNRQREENAKIQQKLDEERHAQHERERAEREAAEAAH</sequence>
<evidence type="ECO:0000256" key="5">
    <source>
        <dbReference type="ARBA" id="ARBA00023274"/>
    </source>
</evidence>
<organism evidence="8 9">
    <name type="scientific">Allosediminivita pacifica</name>
    <dbReference type="NCBI Taxonomy" id="1267769"/>
    <lineage>
        <taxon>Bacteria</taxon>
        <taxon>Pseudomonadati</taxon>
        <taxon>Pseudomonadota</taxon>
        <taxon>Alphaproteobacteria</taxon>
        <taxon>Rhodobacterales</taxon>
        <taxon>Paracoccaceae</taxon>
        <taxon>Allosediminivita</taxon>
    </lineage>
</organism>
<dbReference type="GO" id="GO:0003735">
    <property type="term" value="F:structural constituent of ribosome"/>
    <property type="evidence" value="ECO:0007669"/>
    <property type="project" value="UniProtKB-UniRule"/>
</dbReference>
<dbReference type="GO" id="GO:0019843">
    <property type="term" value="F:rRNA binding"/>
    <property type="evidence" value="ECO:0007669"/>
    <property type="project" value="UniProtKB-UniRule"/>
</dbReference>
<keyword evidence="3 6" id="KW-0694">RNA-binding</keyword>
<comment type="subunit">
    <text evidence="6">Part of the 30S ribosomal subunit.</text>
</comment>
<name>A0A2T6AX00_9RHOB</name>
<gene>
    <name evidence="6" type="primary">rpsQ</name>
    <name evidence="8" type="ORF">C8N44_10918</name>
</gene>
<evidence type="ECO:0000313" key="8">
    <source>
        <dbReference type="EMBL" id="PTX48328.1"/>
    </source>
</evidence>
<keyword evidence="5 6" id="KW-0687">Ribonucleoprotein</keyword>
<evidence type="ECO:0000256" key="4">
    <source>
        <dbReference type="ARBA" id="ARBA00022980"/>
    </source>
</evidence>
<dbReference type="Gene3D" id="2.40.50.140">
    <property type="entry name" value="Nucleic acid-binding proteins"/>
    <property type="match status" value="1"/>
</dbReference>
<dbReference type="SUPFAM" id="SSF50249">
    <property type="entry name" value="Nucleic acid-binding proteins"/>
    <property type="match status" value="1"/>
</dbReference>
<keyword evidence="2 6" id="KW-0699">rRNA-binding</keyword>
<dbReference type="GO" id="GO:0022627">
    <property type="term" value="C:cytosolic small ribosomal subunit"/>
    <property type="evidence" value="ECO:0007669"/>
    <property type="project" value="UniProtKB-UniRule"/>
</dbReference>
<keyword evidence="9" id="KW-1185">Reference proteome</keyword>
<dbReference type="RefSeq" id="WP_107975768.1">
    <property type="nucleotide sequence ID" value="NZ_BMEZ01000011.1"/>
</dbReference>
<dbReference type="NCBIfam" id="NF004123">
    <property type="entry name" value="PRK05610.1"/>
    <property type="match status" value="1"/>
</dbReference>
<evidence type="ECO:0000256" key="3">
    <source>
        <dbReference type="ARBA" id="ARBA00022884"/>
    </source>
</evidence>
<comment type="function">
    <text evidence="6">One of the primary rRNA binding proteins, it binds specifically to the 5'-end of 16S ribosomal RNA.</text>
</comment>
<dbReference type="InterPro" id="IPR000266">
    <property type="entry name" value="Ribosomal_uS17"/>
</dbReference>
<dbReference type="PANTHER" id="PTHR10744">
    <property type="entry name" value="40S RIBOSOMAL PROTEIN S11 FAMILY MEMBER"/>
    <property type="match status" value="1"/>
</dbReference>